<evidence type="ECO:0000313" key="7">
    <source>
        <dbReference type="WBParaSite" id="HPBE_0002443501-mRNA-1"/>
    </source>
</evidence>
<name>A0A183GP15_HELPZ</name>
<evidence type="ECO:0000256" key="1">
    <source>
        <dbReference type="ARBA" id="ARBA00004123"/>
    </source>
</evidence>
<evidence type="ECO:0000313" key="5">
    <source>
        <dbReference type="EMBL" id="VDP45010.1"/>
    </source>
</evidence>
<protein>
    <submittedName>
        <fullName evidence="7">NR LBD domain-containing protein</fullName>
    </submittedName>
</protein>
<evidence type="ECO:0000256" key="2">
    <source>
        <dbReference type="ARBA" id="ARBA00022473"/>
    </source>
</evidence>
<dbReference type="GO" id="GO:0005634">
    <property type="term" value="C:nucleus"/>
    <property type="evidence" value="ECO:0007669"/>
    <property type="project" value="UniProtKB-SubCell"/>
</dbReference>
<comment type="subcellular location">
    <subcellularLocation>
        <location evidence="1">Nucleus</location>
    </subcellularLocation>
</comment>
<keyword evidence="3" id="KW-0539">Nucleus</keyword>
<keyword evidence="2" id="KW-0217">Developmental protein</keyword>
<sequence length="408" mass="46545">MLEWLLYPPFCVMFSKLDCKVVILQRSSPVKKRRKEVHKEKACCDVSITWDDSNDHSLKESFATDFSDIFCGEPSASTVETDTCSSDVLPTDLRLGTKLKIFARRPFPWMRDATTKFQRKNFFDRILQFNSSSVASIPPDVSPMALLESACLYWQFPSLPWLSVYPRIDALVNAATSASLIGLFPYRTECFDQLFLSWKKGDRRSFYMSCSSFTVLFTKASLDDSVGEVNHSLKLVTDVQTLYNLLQSSRVCRSIAGPHANLPPTLSASQPFLYAQMQTLRRSSQVVRKKELEYVLELDGGPIMPHAIPLVSLRNIFPSADFLVFLGMCRWTNMFQCLHRIVIYMGYHGRSLLSMLDSLSNRRYGRNRLNNTPVLGRLFQPVFNALFINGIESALDSPLTWTIRIQTE</sequence>
<reference evidence="7" key="2">
    <citation type="submission" date="2019-09" db="UniProtKB">
        <authorList>
            <consortium name="WormBaseParasite"/>
        </authorList>
    </citation>
    <scope>IDENTIFICATION</scope>
</reference>
<evidence type="ECO:0000256" key="4">
    <source>
        <dbReference type="ARBA" id="ARBA00025806"/>
    </source>
</evidence>
<dbReference type="Proteomes" id="UP000050761">
    <property type="component" value="Unassembled WGS sequence"/>
</dbReference>
<organism evidence="6 7">
    <name type="scientific">Heligmosomoides polygyrus</name>
    <name type="common">Parasitic roundworm</name>
    <dbReference type="NCBI Taxonomy" id="6339"/>
    <lineage>
        <taxon>Eukaryota</taxon>
        <taxon>Metazoa</taxon>
        <taxon>Ecdysozoa</taxon>
        <taxon>Nematoda</taxon>
        <taxon>Chromadorea</taxon>
        <taxon>Rhabditida</taxon>
        <taxon>Rhabditina</taxon>
        <taxon>Rhabditomorpha</taxon>
        <taxon>Strongyloidea</taxon>
        <taxon>Heligmosomidae</taxon>
        <taxon>Heligmosomoides</taxon>
    </lineage>
</organism>
<reference evidence="5 6" key="1">
    <citation type="submission" date="2018-11" db="EMBL/GenBank/DDBJ databases">
        <authorList>
            <consortium name="Pathogen Informatics"/>
        </authorList>
    </citation>
    <scope>NUCLEOTIDE SEQUENCE [LARGE SCALE GENOMIC DNA]</scope>
</reference>
<dbReference type="OrthoDB" id="534063at2759"/>
<comment type="similarity">
    <text evidence="4">Belongs to the DONSON family.</text>
</comment>
<evidence type="ECO:0000256" key="3">
    <source>
        <dbReference type="ARBA" id="ARBA00023242"/>
    </source>
</evidence>
<dbReference type="EMBL" id="UZAH01036343">
    <property type="protein sequence ID" value="VDP45010.1"/>
    <property type="molecule type" value="Genomic_DNA"/>
</dbReference>
<gene>
    <name evidence="5" type="ORF">HPBE_LOCUS24434</name>
</gene>
<dbReference type="GO" id="GO:0033260">
    <property type="term" value="P:nuclear DNA replication"/>
    <property type="evidence" value="ECO:0007669"/>
    <property type="project" value="TreeGrafter"/>
</dbReference>
<accession>A0A3P8DP54</accession>
<accession>A0A183GP15</accession>
<proteinExistence type="inferred from homology"/>
<dbReference type="WBParaSite" id="HPBE_0002443501-mRNA-1">
    <property type="protein sequence ID" value="HPBE_0002443501-mRNA-1"/>
    <property type="gene ID" value="HPBE_0002443501"/>
</dbReference>
<dbReference type="AlphaFoldDB" id="A0A183GP15"/>
<keyword evidence="6" id="KW-1185">Reference proteome</keyword>
<dbReference type="PANTHER" id="PTHR12972">
    <property type="entry name" value="DOWNSTREAM NEIGHBOR OF SON"/>
    <property type="match status" value="1"/>
</dbReference>
<evidence type="ECO:0000313" key="6">
    <source>
        <dbReference type="Proteomes" id="UP000050761"/>
    </source>
</evidence>
<dbReference type="InterPro" id="IPR024861">
    <property type="entry name" value="Donson"/>
</dbReference>
<dbReference type="PANTHER" id="PTHR12972:SF0">
    <property type="entry name" value="PROTEIN DOWNSTREAM NEIGHBOR OF SON"/>
    <property type="match status" value="1"/>
</dbReference>